<dbReference type="Pfam" id="PF17862">
    <property type="entry name" value="AAA_lid_3"/>
    <property type="match status" value="1"/>
</dbReference>
<dbReference type="Pfam" id="PF00004">
    <property type="entry name" value="AAA"/>
    <property type="match status" value="1"/>
</dbReference>
<dbReference type="GO" id="GO:0008568">
    <property type="term" value="F:microtubule severing ATPase activity"/>
    <property type="evidence" value="ECO:0007669"/>
    <property type="project" value="TreeGrafter"/>
</dbReference>
<evidence type="ECO:0000256" key="6">
    <source>
        <dbReference type="SAM" id="MobiDB-lite"/>
    </source>
</evidence>
<evidence type="ECO:0000256" key="3">
    <source>
        <dbReference type="ARBA" id="ARBA00022840"/>
    </source>
</evidence>
<evidence type="ECO:0000256" key="2">
    <source>
        <dbReference type="ARBA" id="ARBA00022741"/>
    </source>
</evidence>
<dbReference type="Gene3D" id="1.10.8.60">
    <property type="match status" value="1"/>
</dbReference>
<dbReference type="Proteomes" id="UP000001307">
    <property type="component" value="Unassembled WGS sequence"/>
</dbReference>
<protein>
    <recommendedName>
        <fullName evidence="4">Fidgetin-like protein 1</fullName>
    </recommendedName>
</protein>
<gene>
    <name evidence="8" type="ORF">GSOID_T00017475001</name>
</gene>
<evidence type="ECO:0000313" key="8">
    <source>
        <dbReference type="EMBL" id="CBY17853.1"/>
    </source>
</evidence>
<dbReference type="GO" id="GO:0005524">
    <property type="term" value="F:ATP binding"/>
    <property type="evidence" value="ECO:0007669"/>
    <property type="project" value="UniProtKB-KW"/>
</dbReference>
<dbReference type="InterPro" id="IPR050304">
    <property type="entry name" value="MT-severing_AAA_ATPase"/>
</dbReference>
<feature type="region of interest" description="Disordered" evidence="6">
    <location>
        <begin position="126"/>
        <end position="150"/>
    </location>
</feature>
<dbReference type="InterPro" id="IPR003960">
    <property type="entry name" value="ATPase_AAA_CS"/>
</dbReference>
<evidence type="ECO:0000313" key="9">
    <source>
        <dbReference type="Proteomes" id="UP000001307"/>
    </source>
</evidence>
<dbReference type="InterPro" id="IPR041569">
    <property type="entry name" value="AAA_lid_3"/>
</dbReference>
<dbReference type="OrthoDB" id="10251136at2759"/>
<dbReference type="InParanoid" id="E4X2K0"/>
<evidence type="ECO:0000256" key="5">
    <source>
        <dbReference type="RuleBase" id="RU003651"/>
    </source>
</evidence>
<proteinExistence type="inferred from homology"/>
<dbReference type="SMART" id="SM00382">
    <property type="entry name" value="AAA"/>
    <property type="match status" value="1"/>
</dbReference>
<dbReference type="Gene3D" id="3.40.50.300">
    <property type="entry name" value="P-loop containing nucleotide triphosphate hydrolases"/>
    <property type="match status" value="1"/>
</dbReference>
<organism evidence="8">
    <name type="scientific">Oikopleura dioica</name>
    <name type="common">Tunicate</name>
    <dbReference type="NCBI Taxonomy" id="34765"/>
    <lineage>
        <taxon>Eukaryota</taxon>
        <taxon>Metazoa</taxon>
        <taxon>Chordata</taxon>
        <taxon>Tunicata</taxon>
        <taxon>Appendicularia</taxon>
        <taxon>Copelata</taxon>
        <taxon>Oikopleuridae</taxon>
        <taxon>Oikopleura</taxon>
    </lineage>
</organism>
<dbReference type="InterPro" id="IPR027417">
    <property type="entry name" value="P-loop_NTPase"/>
</dbReference>
<evidence type="ECO:0000256" key="1">
    <source>
        <dbReference type="ARBA" id="ARBA00006914"/>
    </source>
</evidence>
<dbReference type="EMBL" id="FN653023">
    <property type="protein sequence ID" value="CBY17853.1"/>
    <property type="molecule type" value="Genomic_DNA"/>
</dbReference>
<evidence type="ECO:0000256" key="4">
    <source>
        <dbReference type="ARBA" id="ARBA00035694"/>
    </source>
</evidence>
<keyword evidence="2 5" id="KW-0547">Nucleotide-binding</keyword>
<reference evidence="8" key="1">
    <citation type="journal article" date="2010" name="Science">
        <title>Plasticity of animal genome architecture unmasked by rapid evolution of a pelagic tunicate.</title>
        <authorList>
            <person name="Denoeud F."/>
            <person name="Henriet S."/>
            <person name="Mungpakdee S."/>
            <person name="Aury J.M."/>
            <person name="Da Silva C."/>
            <person name="Brinkmann H."/>
            <person name="Mikhaleva J."/>
            <person name="Olsen L.C."/>
            <person name="Jubin C."/>
            <person name="Canestro C."/>
            <person name="Bouquet J.M."/>
            <person name="Danks G."/>
            <person name="Poulain J."/>
            <person name="Campsteijn C."/>
            <person name="Adamski M."/>
            <person name="Cross I."/>
            <person name="Yadetie F."/>
            <person name="Muffato M."/>
            <person name="Louis A."/>
            <person name="Butcher S."/>
            <person name="Tsagkogeorga G."/>
            <person name="Konrad A."/>
            <person name="Singh S."/>
            <person name="Jensen M.F."/>
            <person name="Cong E.H."/>
            <person name="Eikeseth-Otteraa H."/>
            <person name="Noel B."/>
            <person name="Anthouard V."/>
            <person name="Porcel B.M."/>
            <person name="Kachouri-Lafond R."/>
            <person name="Nishino A."/>
            <person name="Ugolini M."/>
            <person name="Chourrout P."/>
            <person name="Nishida H."/>
            <person name="Aasland R."/>
            <person name="Huzurbazar S."/>
            <person name="Westhof E."/>
            <person name="Delsuc F."/>
            <person name="Lehrach H."/>
            <person name="Reinhardt R."/>
            <person name="Weissenbach J."/>
            <person name="Roy S.W."/>
            <person name="Artiguenave F."/>
            <person name="Postlethwait J.H."/>
            <person name="Manak J.R."/>
            <person name="Thompson E.M."/>
            <person name="Jaillon O."/>
            <person name="Du Pasquier L."/>
            <person name="Boudinot P."/>
            <person name="Liberles D.A."/>
            <person name="Volff J.N."/>
            <person name="Philippe H."/>
            <person name="Lenhard B."/>
            <person name="Roest Crollius H."/>
            <person name="Wincker P."/>
            <person name="Chourrout D."/>
        </authorList>
    </citation>
    <scope>NUCLEOTIDE SEQUENCE [LARGE SCALE GENOMIC DNA]</scope>
</reference>
<dbReference type="PANTHER" id="PTHR23074:SF17">
    <property type="entry name" value="FIDGETIN-LIKE PROTEIN 1"/>
    <property type="match status" value="1"/>
</dbReference>
<dbReference type="PANTHER" id="PTHR23074">
    <property type="entry name" value="AAA DOMAIN-CONTAINING"/>
    <property type="match status" value="1"/>
</dbReference>
<evidence type="ECO:0000259" key="7">
    <source>
        <dbReference type="SMART" id="SM00382"/>
    </source>
</evidence>
<dbReference type="InterPro" id="IPR003959">
    <property type="entry name" value="ATPase_AAA_core"/>
</dbReference>
<keyword evidence="3 5" id="KW-0067">ATP-binding</keyword>
<name>E4X2K0_OIKDI</name>
<dbReference type="AlphaFoldDB" id="E4X2K0"/>
<comment type="similarity">
    <text evidence="1 5">Belongs to the AAA ATPase family.</text>
</comment>
<keyword evidence="9" id="KW-1185">Reference proteome</keyword>
<dbReference type="PROSITE" id="PS00674">
    <property type="entry name" value="AAA"/>
    <property type="match status" value="1"/>
</dbReference>
<dbReference type="FunFam" id="1.10.8.60:FF:000022">
    <property type="entry name" value="Fidgetin like 1"/>
    <property type="match status" value="1"/>
</dbReference>
<sequence length="515" mass="57551">MGSTGPCWRAAFDKLQKGSPESYLTMLDYLGDRLDPDSGRQLTEFALSNEKLSSTKLKYFKHERVKFDPNALKDWTPPAYLENIDKPEMMEVDTPSSSSSKIKNHIDTAFYGKAANRVIYYPPSKPAKKIPEEETKARKRKSKAQKENIFENKAKVQKPITSFVSAKTELYRQAAVQNKDPPSLSPQNGARSVKVPSFSTPYAKSVSFNKTEDEEEERDGIKGIDKKLVEIIENEIMSTKKTMKWDEIAGLKTAKEAINYAVIAPMKRPDLFTGIRSAPKGVLLFGPPGTGKTLIGKCIASQAGATFFSISASSMTSKWIGEGEKLVKVLFTLAQRKAPSVVFVDEIDSLLSARTDGEHDASRRIKTEFLVQLDGCRESEDGKTVLLIGATNRPECLDEAARRRLTRRLYIPLPCDDARRQIINDLLKDQQHTLRSKDFNALVKGTEGYSGADLNTLCREAALMPMKDISLDDLEVGQMPAIDVEHFKSALALVRPSVEKSEIVRYEEFQKKFGC</sequence>
<dbReference type="InterPro" id="IPR003593">
    <property type="entry name" value="AAA+_ATPase"/>
</dbReference>
<dbReference type="SUPFAM" id="SSF52540">
    <property type="entry name" value="P-loop containing nucleoside triphosphate hydrolases"/>
    <property type="match status" value="1"/>
</dbReference>
<feature type="domain" description="AAA+ ATPase" evidence="7">
    <location>
        <begin position="278"/>
        <end position="415"/>
    </location>
</feature>
<dbReference type="GO" id="GO:0016887">
    <property type="term" value="F:ATP hydrolysis activity"/>
    <property type="evidence" value="ECO:0007669"/>
    <property type="project" value="InterPro"/>
</dbReference>
<dbReference type="FunFam" id="3.40.50.300:FF:000093">
    <property type="entry name" value="Fidgetin-like 1"/>
    <property type="match status" value="1"/>
</dbReference>
<accession>E4X2K0</accession>